<sequence>MISKLPWVAAATIIVVVVGLGAWALLGQAPAGAATITAAAGQGVVFAGDIPAGNASGIENVYIIEHGTYTDTDNLSGHANILGVIEADLGSVDIAYETLFDIVVAVKAGSENMAYVRIDNMNVGLAITGSFAYSDENAGDSALSHMAAFSHDNSGYDTTSGWLRINAVWDNNGNGYTLPANGSIDIENIRLWGWK</sequence>
<evidence type="ECO:0000313" key="1">
    <source>
        <dbReference type="EMBL" id="GAG54256.1"/>
    </source>
</evidence>
<reference evidence="1" key="1">
    <citation type="journal article" date="2014" name="Front. Microbiol.">
        <title>High frequency of phylogenetically diverse reductive dehalogenase-homologous genes in deep subseafloor sedimentary metagenomes.</title>
        <authorList>
            <person name="Kawai M."/>
            <person name="Futagami T."/>
            <person name="Toyoda A."/>
            <person name="Takaki Y."/>
            <person name="Nishi S."/>
            <person name="Hori S."/>
            <person name="Arai W."/>
            <person name="Tsubouchi T."/>
            <person name="Morono Y."/>
            <person name="Uchiyama I."/>
            <person name="Ito T."/>
            <person name="Fujiyama A."/>
            <person name="Inagaki F."/>
            <person name="Takami H."/>
        </authorList>
    </citation>
    <scope>NUCLEOTIDE SEQUENCE</scope>
    <source>
        <strain evidence="1">Expedition CK06-06</strain>
    </source>
</reference>
<proteinExistence type="predicted"/>
<protein>
    <submittedName>
        <fullName evidence="1">Uncharacterized protein</fullName>
    </submittedName>
</protein>
<comment type="caution">
    <text evidence="1">The sequence shown here is derived from an EMBL/GenBank/DDBJ whole genome shotgun (WGS) entry which is preliminary data.</text>
</comment>
<accession>X1A1T4</accession>
<dbReference type="AlphaFoldDB" id="X1A1T4"/>
<organism evidence="1">
    <name type="scientific">marine sediment metagenome</name>
    <dbReference type="NCBI Taxonomy" id="412755"/>
    <lineage>
        <taxon>unclassified sequences</taxon>
        <taxon>metagenomes</taxon>
        <taxon>ecological metagenomes</taxon>
    </lineage>
</organism>
<dbReference type="EMBL" id="BART01008454">
    <property type="protein sequence ID" value="GAG54256.1"/>
    <property type="molecule type" value="Genomic_DNA"/>
</dbReference>
<name>X1A1T4_9ZZZZ</name>
<gene>
    <name evidence="1" type="ORF">S01H4_19011</name>
</gene>